<dbReference type="eggNOG" id="ENOG5033WND">
    <property type="taxonomic scope" value="Bacteria"/>
</dbReference>
<evidence type="ECO:0000313" key="3">
    <source>
        <dbReference type="Proteomes" id="UP000005824"/>
    </source>
</evidence>
<dbReference type="EMBL" id="ABVL01000011">
    <property type="protein sequence ID" value="EDY18709.1"/>
    <property type="molecule type" value="Genomic_DNA"/>
</dbReference>
<dbReference type="STRING" id="497964.CfE428DRAFT_3746"/>
<comment type="caution">
    <text evidence="2">The sequence shown here is derived from an EMBL/GenBank/DDBJ whole genome shotgun (WGS) entry which is preliminary data.</text>
</comment>
<reference evidence="2 3" key="1">
    <citation type="journal article" date="2011" name="J. Bacteriol.">
        <title>Genome sequence of Chthoniobacter flavus Ellin428, an aerobic heterotrophic soil bacterium.</title>
        <authorList>
            <person name="Kant R."/>
            <person name="van Passel M.W."/>
            <person name="Palva A."/>
            <person name="Lucas S."/>
            <person name="Lapidus A."/>
            <person name="Glavina Del Rio T."/>
            <person name="Dalin E."/>
            <person name="Tice H."/>
            <person name="Bruce D."/>
            <person name="Goodwin L."/>
            <person name="Pitluck S."/>
            <person name="Larimer F.W."/>
            <person name="Land M.L."/>
            <person name="Hauser L."/>
            <person name="Sangwan P."/>
            <person name="de Vos W.M."/>
            <person name="Janssen P.H."/>
            <person name="Smidt H."/>
        </authorList>
    </citation>
    <scope>NUCLEOTIDE SEQUENCE [LARGE SCALE GENOMIC DNA]</scope>
    <source>
        <strain evidence="2 3">Ellin428</strain>
    </source>
</reference>
<name>B4D4A8_9BACT</name>
<evidence type="ECO:0000256" key="1">
    <source>
        <dbReference type="SAM" id="MobiDB-lite"/>
    </source>
</evidence>
<organism evidence="2 3">
    <name type="scientific">Chthoniobacter flavus Ellin428</name>
    <dbReference type="NCBI Taxonomy" id="497964"/>
    <lineage>
        <taxon>Bacteria</taxon>
        <taxon>Pseudomonadati</taxon>
        <taxon>Verrucomicrobiota</taxon>
        <taxon>Spartobacteria</taxon>
        <taxon>Chthoniobacterales</taxon>
        <taxon>Chthoniobacteraceae</taxon>
        <taxon>Chthoniobacter</taxon>
    </lineage>
</organism>
<feature type="region of interest" description="Disordered" evidence="1">
    <location>
        <begin position="1"/>
        <end position="30"/>
    </location>
</feature>
<protein>
    <submittedName>
        <fullName evidence="2">Uncharacterized protein</fullName>
    </submittedName>
</protein>
<gene>
    <name evidence="2" type="ORF">CfE428DRAFT_3746</name>
</gene>
<dbReference type="AlphaFoldDB" id="B4D4A8"/>
<evidence type="ECO:0000313" key="2">
    <source>
        <dbReference type="EMBL" id="EDY18709.1"/>
    </source>
</evidence>
<proteinExistence type="predicted"/>
<dbReference type="SUPFAM" id="SSF53756">
    <property type="entry name" value="UDP-Glycosyltransferase/glycogen phosphorylase"/>
    <property type="match status" value="1"/>
</dbReference>
<dbReference type="InParanoid" id="B4D4A8"/>
<dbReference type="RefSeq" id="WP_006981071.1">
    <property type="nucleotide sequence ID" value="NZ_ABVL01000011.1"/>
</dbReference>
<keyword evidence="3" id="KW-1185">Reference proteome</keyword>
<sequence length="337" mass="37155">MKLAVLNPRGKDPSQNFADGAGAPNEKAHPPVSGHAFAACTSGAFFRKDQEIPADQKEVLVLLRDNLKACRQAMVELRGTGKTVAIAWKEAGTMQVAEQLAKPATLKLFQEICQRADGAIATTPDLVPFFTAAGVRHVEFIPTPYPLEDPRWNFATPIEERRGIFVGTRDFRTPSRNHLAALLSLKQLAASMYETVTVINENGWRGRGMLGRLGYDEHLLKVIDGRLPYARYVRLIGKHKLVWQLDASGVPGQVAGDALLARVPCVGGNGATERLVFPDLCGHGRDTEQLFDIAARLLEHPHDVEDVMQRAEEVAKDKISFTAGAKRLETFFRRIGR</sequence>
<dbReference type="Proteomes" id="UP000005824">
    <property type="component" value="Unassembled WGS sequence"/>
</dbReference>
<accession>B4D4A8</accession>